<feature type="signal peptide" evidence="1">
    <location>
        <begin position="1"/>
        <end position="26"/>
    </location>
</feature>
<name>A0A023FE93_AMBCJ</name>
<dbReference type="AlphaFoldDB" id="A0A023FE93"/>
<keyword evidence="1" id="KW-0732">Signal</keyword>
<dbReference type="EMBL" id="GBBK01005339">
    <property type="protein sequence ID" value="JAC19143.1"/>
    <property type="molecule type" value="mRNA"/>
</dbReference>
<dbReference type="Gene3D" id="4.10.410.10">
    <property type="entry name" value="Pancreatic trypsin inhibitor Kunitz domain"/>
    <property type="match status" value="1"/>
</dbReference>
<dbReference type="InterPro" id="IPR002223">
    <property type="entry name" value="Kunitz_BPTI"/>
</dbReference>
<dbReference type="SUPFAM" id="SSF57362">
    <property type="entry name" value="BPTI-like"/>
    <property type="match status" value="2"/>
</dbReference>
<organism evidence="3">
    <name type="scientific">Amblyomma cajennense</name>
    <name type="common">Cayenne tick</name>
    <name type="synonym">Acarus cajennensis</name>
    <dbReference type="NCBI Taxonomy" id="34607"/>
    <lineage>
        <taxon>Eukaryota</taxon>
        <taxon>Metazoa</taxon>
        <taxon>Ecdysozoa</taxon>
        <taxon>Arthropoda</taxon>
        <taxon>Chelicerata</taxon>
        <taxon>Arachnida</taxon>
        <taxon>Acari</taxon>
        <taxon>Parasitiformes</taxon>
        <taxon>Ixodida</taxon>
        <taxon>Ixodoidea</taxon>
        <taxon>Ixodidae</taxon>
        <taxon>Amblyomminae</taxon>
        <taxon>Amblyomma</taxon>
    </lineage>
</organism>
<evidence type="ECO:0000256" key="1">
    <source>
        <dbReference type="SAM" id="SignalP"/>
    </source>
</evidence>
<accession>A0A023FE93</accession>
<dbReference type="PROSITE" id="PS50279">
    <property type="entry name" value="BPTI_KUNITZ_2"/>
    <property type="match status" value="1"/>
</dbReference>
<evidence type="ECO:0000313" key="3">
    <source>
        <dbReference type="EMBL" id="JAC19143.1"/>
    </source>
</evidence>
<feature type="chain" id="PRO_5001514911" evidence="1">
    <location>
        <begin position="27"/>
        <end position="175"/>
    </location>
</feature>
<proteinExistence type="evidence at transcript level"/>
<feature type="non-terminal residue" evidence="3">
    <location>
        <position position="1"/>
    </location>
</feature>
<reference evidence="3" key="1">
    <citation type="submission" date="2014-03" db="EMBL/GenBank/DDBJ databases">
        <title>The sialotranscriptome of Amblyomma triste, Amblyomma parvum and Amblyomma cajennense ticks, uncovered by 454-based RNA-seq.</title>
        <authorList>
            <person name="Garcia G.R."/>
            <person name="Gardinassi L.G."/>
            <person name="Ribeiro J.M."/>
            <person name="Anatriello E."/>
            <person name="Ferreira B.R."/>
            <person name="Moreira H.N."/>
            <person name="Mafra C."/>
            <person name="Olegario M.M."/>
            <person name="Szabo P.J."/>
            <person name="Miranda-Santos I.K."/>
            <person name="Maruyama S.R."/>
        </authorList>
    </citation>
    <scope>NUCLEOTIDE SEQUENCE</scope>
    <source>
        <strain evidence="3">Uberlandia</strain>
        <tissue evidence="3">Salivary glands</tissue>
    </source>
</reference>
<feature type="domain" description="BPTI/Kunitz inhibitor" evidence="2">
    <location>
        <begin position="48"/>
        <end position="103"/>
    </location>
</feature>
<dbReference type="InterPro" id="IPR036880">
    <property type="entry name" value="Kunitz_BPTI_sf"/>
</dbReference>
<protein>
    <submittedName>
        <fullName evidence="3">Putative tick kunitz 1</fullName>
    </submittedName>
</protein>
<sequence length="175" mass="19895">RLCIKEGKNDLFFLQLLLLTGASVDGLSHGETARRVQISARGLNAKQCSIKTDAKTSGCTNGEPIFRFGYNPKTQRCEDYGTLSCFPREENEFSSRTECWRKCNPTTTCFKNQFTVYSGEPRTWYYYDNETGFCEERISKVSPTYTWPVGNLFESLRECNIICAPSFGSDSYGRS</sequence>
<evidence type="ECO:0000259" key="2">
    <source>
        <dbReference type="PROSITE" id="PS50279"/>
    </source>
</evidence>
<dbReference type="GO" id="GO:0004867">
    <property type="term" value="F:serine-type endopeptidase inhibitor activity"/>
    <property type="evidence" value="ECO:0007669"/>
    <property type="project" value="InterPro"/>
</dbReference>